<accession>A0ABU5GGK2</accession>
<gene>
    <name evidence="1" type="ORF">SKM48_02700</name>
</gene>
<dbReference type="InterPro" id="IPR029044">
    <property type="entry name" value="Nucleotide-diphossugar_trans"/>
</dbReference>
<dbReference type="RefSeq" id="WP_321104107.1">
    <property type="nucleotide sequence ID" value="NZ_JAXHPO010000007.1"/>
</dbReference>
<comment type="caution">
    <text evidence="1">The sequence shown here is derived from an EMBL/GenBank/DDBJ whole genome shotgun (WGS) entry which is preliminary data.</text>
</comment>
<proteinExistence type="predicted"/>
<organism evidence="1 2">
    <name type="scientific">Acinetobacter faecalis</name>
    <dbReference type="NCBI Taxonomy" id="2665161"/>
    <lineage>
        <taxon>Bacteria</taxon>
        <taxon>Pseudomonadati</taxon>
        <taxon>Pseudomonadota</taxon>
        <taxon>Gammaproteobacteria</taxon>
        <taxon>Moraxellales</taxon>
        <taxon>Moraxellaceae</taxon>
        <taxon>Acinetobacter</taxon>
    </lineage>
</organism>
<dbReference type="Proteomes" id="UP001284094">
    <property type="component" value="Unassembled WGS sequence"/>
</dbReference>
<protein>
    <recommendedName>
        <fullName evidence="3">Glycosyltransferase family 2 protein</fullName>
    </recommendedName>
</protein>
<name>A0ABU5GGK2_9GAMM</name>
<sequence>MSFISRIIKAIQKKGLVGFFWAAIADIFGRLEGYLNNIRDRSTSYKFINKSKGQSNLIVVLAGYKSYLWPFTLESIYKYQSMNTDVCIVSPGKYSKKLEQLCENNGWSYLSVKRNSPGVALNQAIRLHPNADYIYKLDEDILISENFFENLKMGYELTSKKSLLEPGFVAPVLNINGISYSIFLKEFGLEKEYQEKFGNIIKRCGDLPVHNNPETAWWIWKNTLPFQEKAKKLSENEFNYSVCSTRFSIGAILFRREFIEQVGGFKSAWHSGVLGVDEDELCRDCTSHSRPIYMIHNTLAGHFSFYPQESYMKTKLSEMSLLDPKVFH</sequence>
<evidence type="ECO:0000313" key="1">
    <source>
        <dbReference type="EMBL" id="MDY6549684.1"/>
    </source>
</evidence>
<evidence type="ECO:0000313" key="2">
    <source>
        <dbReference type="Proteomes" id="UP001284094"/>
    </source>
</evidence>
<keyword evidence="2" id="KW-1185">Reference proteome</keyword>
<evidence type="ECO:0008006" key="3">
    <source>
        <dbReference type="Google" id="ProtNLM"/>
    </source>
</evidence>
<dbReference type="Gene3D" id="3.90.550.10">
    <property type="entry name" value="Spore Coat Polysaccharide Biosynthesis Protein SpsA, Chain A"/>
    <property type="match status" value="1"/>
</dbReference>
<dbReference type="EMBL" id="JAXHPO010000007">
    <property type="protein sequence ID" value="MDY6549684.1"/>
    <property type="molecule type" value="Genomic_DNA"/>
</dbReference>
<dbReference type="SUPFAM" id="SSF53448">
    <property type="entry name" value="Nucleotide-diphospho-sugar transferases"/>
    <property type="match status" value="1"/>
</dbReference>
<reference evidence="1 2" key="1">
    <citation type="journal article" date="2024" name="Syst. Appl. Microbiol.">
        <title>Evidence for the occurrence of Acinetobacter faecalis in cattle feces and its emended description.</title>
        <authorList>
            <person name="Kyselkova M."/>
            <person name="Xanthopoulou K."/>
            <person name="Shestivska V."/>
            <person name="Spanelova P."/>
            <person name="Maixnerova M."/>
            <person name="Higgins P.G."/>
            <person name="Nemec A."/>
        </authorList>
    </citation>
    <scope>NUCLEOTIDE SEQUENCE [LARGE SCALE GENOMIC DNA]</scope>
    <source>
        <strain evidence="1 2">ANC 7225</strain>
    </source>
</reference>